<feature type="region of interest" description="Disordered" evidence="1">
    <location>
        <begin position="360"/>
        <end position="386"/>
    </location>
</feature>
<protein>
    <submittedName>
        <fullName evidence="2">Uncharacterized protein</fullName>
    </submittedName>
</protein>
<evidence type="ECO:0000313" key="2">
    <source>
        <dbReference type="EMBL" id="RKG85983.1"/>
    </source>
</evidence>
<keyword evidence="3" id="KW-1185">Reference proteome</keyword>
<accession>A0A3A8J903</accession>
<name>A0A3A8J903_9BACT</name>
<proteinExistence type="predicted"/>
<gene>
    <name evidence="2" type="ORF">D7V88_18825</name>
</gene>
<reference evidence="3" key="1">
    <citation type="submission" date="2018-09" db="EMBL/GenBank/DDBJ databases">
        <authorList>
            <person name="Livingstone P.G."/>
            <person name="Whitworth D.E."/>
        </authorList>
    </citation>
    <scope>NUCLEOTIDE SEQUENCE [LARGE SCALE GENOMIC DNA]</scope>
    <source>
        <strain evidence="3">CA054A</strain>
    </source>
</reference>
<feature type="compositionally biased region" description="Pro residues" evidence="1">
    <location>
        <begin position="365"/>
        <end position="383"/>
    </location>
</feature>
<dbReference type="AlphaFoldDB" id="A0A3A8J903"/>
<dbReference type="EMBL" id="RAVZ01000122">
    <property type="protein sequence ID" value="RKG85983.1"/>
    <property type="molecule type" value="Genomic_DNA"/>
</dbReference>
<evidence type="ECO:0000256" key="1">
    <source>
        <dbReference type="SAM" id="MobiDB-lite"/>
    </source>
</evidence>
<organism evidence="2 3">
    <name type="scientific">Corallococcus terminator</name>
    <dbReference type="NCBI Taxonomy" id="2316733"/>
    <lineage>
        <taxon>Bacteria</taxon>
        <taxon>Pseudomonadati</taxon>
        <taxon>Myxococcota</taxon>
        <taxon>Myxococcia</taxon>
        <taxon>Myxococcales</taxon>
        <taxon>Cystobacterineae</taxon>
        <taxon>Myxococcaceae</taxon>
        <taxon>Corallococcus</taxon>
    </lineage>
</organism>
<comment type="caution">
    <text evidence="2">The sequence shown here is derived from an EMBL/GenBank/DDBJ whole genome shotgun (WGS) entry which is preliminary data.</text>
</comment>
<sequence length="441" mass="49992">MPHFNPEFLLSRATPLIASIAMAYYICFRCMKKFEDSREEEFACPFCHCAVLPYEGPTPAIVSHNPLLLLRANRLYRNHSKLYEAMNGPGGRDLIACRAELGNLLDKAFAEPKQVSENWPHLERTIVKWFMAYKEWESKDTFQCAFAESRMTLRWLKTNHPLKMIYNRVEASEGLMGPTKHWPFQQTIGFYWLPLRAQPENFDPVSRKLQLGLHDLSGCLLDPRHPLSSQTFNHPAVGDKYAFMPLSDPGDQLVCYRLRSLTIHPQFHQKALHQLVRHIRARMTRIRLARDYDIGTHLVAYEPDNPSDPRFKYEPVASLKQRAVNQQAQPEVPLTPELHAHLKTNALHFKSILAGNSEAAAAPAVRPPVGPRQGNGPPPPPASKPVINKNEITVAYREHASGLFPIITKWNGRQFAVCTITDDGAALLPTTHSISDRGAYT</sequence>
<dbReference type="Proteomes" id="UP000268094">
    <property type="component" value="Unassembled WGS sequence"/>
</dbReference>
<evidence type="ECO:0000313" key="3">
    <source>
        <dbReference type="Proteomes" id="UP000268094"/>
    </source>
</evidence>